<evidence type="ECO:0000313" key="2">
    <source>
        <dbReference type="EMBL" id="KAF5178213.1"/>
    </source>
</evidence>
<name>A0A7J6UZX5_THATH</name>
<proteinExistence type="predicted"/>
<protein>
    <submittedName>
        <fullName evidence="2">Uncharacterized protein</fullName>
    </submittedName>
</protein>
<reference evidence="2 3" key="1">
    <citation type="submission" date="2020-06" db="EMBL/GenBank/DDBJ databases">
        <title>Transcriptomic and genomic resources for Thalictrum thalictroides and T. hernandezii: Facilitating candidate gene discovery in an emerging model plant lineage.</title>
        <authorList>
            <person name="Arias T."/>
            <person name="Riano-Pachon D.M."/>
            <person name="Di Stilio V.S."/>
        </authorList>
    </citation>
    <scope>NUCLEOTIDE SEQUENCE [LARGE SCALE GENOMIC DNA]</scope>
    <source>
        <strain evidence="3">cv. WT478/WT964</strain>
        <tissue evidence="2">Leaves</tissue>
    </source>
</reference>
<feature type="compositionally biased region" description="Low complexity" evidence="1">
    <location>
        <begin position="11"/>
        <end position="22"/>
    </location>
</feature>
<sequence>MEPQAPPPPHSSSQPPSSSSQPIRKKLFGKILRNVFQGGSSTGPNLNEEEEIPATYDFPPNVDEYGERALSPVNGLHISDSIIDIN</sequence>
<keyword evidence="3" id="KW-1185">Reference proteome</keyword>
<gene>
    <name evidence="2" type="ORF">FRX31_032200</name>
</gene>
<feature type="compositionally biased region" description="Pro residues" evidence="1">
    <location>
        <begin position="1"/>
        <end position="10"/>
    </location>
</feature>
<evidence type="ECO:0000256" key="1">
    <source>
        <dbReference type="SAM" id="MobiDB-lite"/>
    </source>
</evidence>
<feature type="region of interest" description="Disordered" evidence="1">
    <location>
        <begin position="1"/>
        <end position="23"/>
    </location>
</feature>
<accession>A0A7J6UZX5</accession>
<feature type="non-terminal residue" evidence="2">
    <location>
        <position position="86"/>
    </location>
</feature>
<evidence type="ECO:0000313" key="3">
    <source>
        <dbReference type="Proteomes" id="UP000554482"/>
    </source>
</evidence>
<dbReference type="AlphaFoldDB" id="A0A7J6UZX5"/>
<comment type="caution">
    <text evidence="2">The sequence shown here is derived from an EMBL/GenBank/DDBJ whole genome shotgun (WGS) entry which is preliminary data.</text>
</comment>
<dbReference type="EMBL" id="JABWDY010040323">
    <property type="protein sequence ID" value="KAF5178213.1"/>
    <property type="molecule type" value="Genomic_DNA"/>
</dbReference>
<organism evidence="2 3">
    <name type="scientific">Thalictrum thalictroides</name>
    <name type="common">Rue-anemone</name>
    <name type="synonym">Anemone thalictroides</name>
    <dbReference type="NCBI Taxonomy" id="46969"/>
    <lineage>
        <taxon>Eukaryota</taxon>
        <taxon>Viridiplantae</taxon>
        <taxon>Streptophyta</taxon>
        <taxon>Embryophyta</taxon>
        <taxon>Tracheophyta</taxon>
        <taxon>Spermatophyta</taxon>
        <taxon>Magnoliopsida</taxon>
        <taxon>Ranunculales</taxon>
        <taxon>Ranunculaceae</taxon>
        <taxon>Thalictroideae</taxon>
        <taxon>Thalictrum</taxon>
    </lineage>
</organism>
<dbReference type="Proteomes" id="UP000554482">
    <property type="component" value="Unassembled WGS sequence"/>
</dbReference>